<dbReference type="PANTHER" id="PTHR11935">
    <property type="entry name" value="BETA LACTAMASE DOMAIN"/>
    <property type="match status" value="1"/>
</dbReference>
<evidence type="ECO:0000259" key="10">
    <source>
        <dbReference type="SMART" id="SM00849"/>
    </source>
</evidence>
<evidence type="ECO:0000256" key="4">
    <source>
        <dbReference type="ARBA" id="ARBA00006759"/>
    </source>
</evidence>
<dbReference type="InterPro" id="IPR035680">
    <property type="entry name" value="Clx_II_MBL"/>
</dbReference>
<evidence type="ECO:0000313" key="11">
    <source>
        <dbReference type="EMBL" id="CAK9044629.1"/>
    </source>
</evidence>
<gene>
    <name evidence="11" type="ORF">CCMP2556_LOCUS23457</name>
</gene>
<dbReference type="Pfam" id="PF00753">
    <property type="entry name" value="Lactamase_B"/>
    <property type="match status" value="1"/>
</dbReference>
<dbReference type="InterPro" id="IPR032282">
    <property type="entry name" value="HAGH_C"/>
</dbReference>
<dbReference type="PANTHER" id="PTHR11935:SF94">
    <property type="entry name" value="TENZING NORGAY, ISOFORM C"/>
    <property type="match status" value="1"/>
</dbReference>
<keyword evidence="6" id="KW-0479">Metal-binding</keyword>
<organism evidence="11 12">
    <name type="scientific">Durusdinium trenchii</name>
    <dbReference type="NCBI Taxonomy" id="1381693"/>
    <lineage>
        <taxon>Eukaryota</taxon>
        <taxon>Sar</taxon>
        <taxon>Alveolata</taxon>
        <taxon>Dinophyceae</taxon>
        <taxon>Suessiales</taxon>
        <taxon>Symbiodiniaceae</taxon>
        <taxon>Durusdinium</taxon>
    </lineage>
</organism>
<comment type="pathway">
    <text evidence="3">Secondary metabolite metabolism; methylglyoxal degradation; (R)-lactate from methylglyoxal: step 2/2.</text>
</comment>
<comment type="similarity">
    <text evidence="4">Belongs to the metallo-beta-lactamase superfamily. Glyoxalase II family.</text>
</comment>
<protein>
    <recommendedName>
        <fullName evidence="5">hydroxyacylglutathione hydrolase</fullName>
        <ecNumber evidence="5">3.1.2.6</ecNumber>
    </recommendedName>
    <alternativeName>
        <fullName evidence="9">Glyoxalase II</fullName>
    </alternativeName>
</protein>
<dbReference type="Pfam" id="PF16123">
    <property type="entry name" value="HAGH_C"/>
    <property type="match status" value="1"/>
</dbReference>
<dbReference type="CDD" id="cd07723">
    <property type="entry name" value="hydroxyacylglutathione_hydrolase_MBL-fold"/>
    <property type="match status" value="1"/>
</dbReference>
<comment type="caution">
    <text evidence="11">The sequence shown here is derived from an EMBL/GenBank/DDBJ whole genome shotgun (WGS) entry which is preliminary data.</text>
</comment>
<dbReference type="NCBIfam" id="TIGR03413">
    <property type="entry name" value="GSH_gloB"/>
    <property type="match status" value="1"/>
</dbReference>
<keyword evidence="7" id="KW-0378">Hydrolase</keyword>
<accession>A0ABP0M1K7</accession>
<dbReference type="HAMAP" id="MF_01374">
    <property type="entry name" value="Glyoxalase_2"/>
    <property type="match status" value="1"/>
</dbReference>
<dbReference type="EC" id="3.1.2.6" evidence="5"/>
<dbReference type="Proteomes" id="UP001642484">
    <property type="component" value="Unassembled WGS sequence"/>
</dbReference>
<evidence type="ECO:0000313" key="12">
    <source>
        <dbReference type="Proteomes" id="UP001642484"/>
    </source>
</evidence>
<keyword evidence="12" id="KW-1185">Reference proteome</keyword>
<dbReference type="SUPFAM" id="SSF56281">
    <property type="entry name" value="Metallo-hydrolase/oxidoreductase"/>
    <property type="match status" value="1"/>
</dbReference>
<name>A0ABP0M1K7_9DINO</name>
<dbReference type="PIRSF" id="PIRSF005457">
    <property type="entry name" value="Glx"/>
    <property type="match status" value="1"/>
</dbReference>
<proteinExistence type="inferred from homology"/>
<evidence type="ECO:0000256" key="6">
    <source>
        <dbReference type="ARBA" id="ARBA00022723"/>
    </source>
</evidence>
<evidence type="ECO:0000256" key="1">
    <source>
        <dbReference type="ARBA" id="ARBA00001623"/>
    </source>
</evidence>
<dbReference type="InterPro" id="IPR036866">
    <property type="entry name" value="RibonucZ/Hydroxyglut_hydro"/>
</dbReference>
<comment type="catalytic activity">
    <reaction evidence="1">
        <text>an S-(2-hydroxyacyl)glutathione + H2O = a 2-hydroxy carboxylate + glutathione + H(+)</text>
        <dbReference type="Rhea" id="RHEA:21864"/>
        <dbReference type="ChEBI" id="CHEBI:15377"/>
        <dbReference type="ChEBI" id="CHEBI:15378"/>
        <dbReference type="ChEBI" id="CHEBI:57925"/>
        <dbReference type="ChEBI" id="CHEBI:58896"/>
        <dbReference type="ChEBI" id="CHEBI:71261"/>
        <dbReference type="EC" id="3.1.2.6"/>
    </reaction>
</comment>
<dbReference type="InterPro" id="IPR017782">
    <property type="entry name" value="Hydroxyacylglutathione_Hdrlase"/>
</dbReference>
<comment type="cofactor">
    <cofactor evidence="2">
        <name>Zn(2+)</name>
        <dbReference type="ChEBI" id="CHEBI:29105"/>
    </cofactor>
</comment>
<reference evidence="11 12" key="1">
    <citation type="submission" date="2024-02" db="EMBL/GenBank/DDBJ databases">
        <authorList>
            <person name="Chen Y."/>
            <person name="Shah S."/>
            <person name="Dougan E. K."/>
            <person name="Thang M."/>
            <person name="Chan C."/>
        </authorList>
    </citation>
    <scope>NUCLEOTIDE SEQUENCE [LARGE SCALE GENOMIC DNA]</scope>
</reference>
<evidence type="ECO:0000256" key="7">
    <source>
        <dbReference type="ARBA" id="ARBA00022801"/>
    </source>
</evidence>
<dbReference type="Gene3D" id="3.60.15.10">
    <property type="entry name" value="Ribonuclease Z/Hydroxyacylglutathione hydrolase-like"/>
    <property type="match status" value="1"/>
</dbReference>
<sequence>MIPALSDNYMYLIVNNATKQAVAVDPVDSKKMLDCCTMLSVDLVAVLTTHYHSDHSGGNAALAAALPSLEVVAGEKDADRTPAVTRRVADEERCHWAGLQFRCLATPCHTRGHISYLLEGQSPGLFCGDTLFVAGCGRFMEGTSATMKASLSKFLTLPETTRIFCGHEYTVGNLEYALSLEPSNTLLKERLQEACEKRRQQLPTIPSTLAEELQQNPFLRAAQKGCSDEEMSQLRRGKDTFTTLGTVITWVLDVKSFFKPDG</sequence>
<evidence type="ECO:0000256" key="8">
    <source>
        <dbReference type="ARBA" id="ARBA00022833"/>
    </source>
</evidence>
<dbReference type="EMBL" id="CAXAMN010014914">
    <property type="protein sequence ID" value="CAK9044629.1"/>
    <property type="molecule type" value="Genomic_DNA"/>
</dbReference>
<dbReference type="SMART" id="SM00849">
    <property type="entry name" value="Lactamase_B"/>
    <property type="match status" value="1"/>
</dbReference>
<feature type="domain" description="Metallo-beta-lactamase" evidence="10">
    <location>
        <begin position="7"/>
        <end position="167"/>
    </location>
</feature>
<evidence type="ECO:0000256" key="5">
    <source>
        <dbReference type="ARBA" id="ARBA00011917"/>
    </source>
</evidence>
<evidence type="ECO:0000256" key="2">
    <source>
        <dbReference type="ARBA" id="ARBA00001947"/>
    </source>
</evidence>
<evidence type="ECO:0000256" key="3">
    <source>
        <dbReference type="ARBA" id="ARBA00004963"/>
    </source>
</evidence>
<evidence type="ECO:0000256" key="9">
    <source>
        <dbReference type="ARBA" id="ARBA00031044"/>
    </source>
</evidence>
<keyword evidence="8" id="KW-0862">Zinc</keyword>
<dbReference type="InterPro" id="IPR001279">
    <property type="entry name" value="Metallo-B-lactamas"/>
</dbReference>